<dbReference type="SMART" id="SM00431">
    <property type="entry name" value="SCAN"/>
    <property type="match status" value="1"/>
</dbReference>
<evidence type="ECO:0000256" key="8">
    <source>
        <dbReference type="ARBA" id="ARBA00023125"/>
    </source>
</evidence>
<feature type="domain" description="C2H2-type" evidence="13">
    <location>
        <begin position="345"/>
        <end position="372"/>
    </location>
</feature>
<dbReference type="PANTHER" id="PTHR23226">
    <property type="entry name" value="ZINC FINGER AND SCAN DOMAIN-CONTAINING"/>
    <property type="match status" value="1"/>
</dbReference>
<dbReference type="AlphaFoldDB" id="A0A8C0P643"/>
<feature type="domain" description="C2H2-type" evidence="13">
    <location>
        <begin position="289"/>
        <end position="316"/>
    </location>
</feature>
<dbReference type="InterPro" id="IPR003309">
    <property type="entry name" value="SCAN_dom"/>
</dbReference>
<dbReference type="InterPro" id="IPR013087">
    <property type="entry name" value="Znf_C2H2_type"/>
</dbReference>
<evidence type="ECO:0000256" key="6">
    <source>
        <dbReference type="ARBA" id="ARBA00022833"/>
    </source>
</evidence>
<feature type="domain" description="C2H2-type" evidence="13">
    <location>
        <begin position="373"/>
        <end position="400"/>
    </location>
</feature>
<feature type="domain" description="C2H2-type" evidence="13">
    <location>
        <begin position="317"/>
        <end position="344"/>
    </location>
</feature>
<evidence type="ECO:0000256" key="12">
    <source>
        <dbReference type="SAM" id="MobiDB-lite"/>
    </source>
</evidence>
<reference evidence="14" key="2">
    <citation type="submission" date="2025-08" db="UniProtKB">
        <authorList>
            <consortium name="Ensembl"/>
        </authorList>
    </citation>
    <scope>IDENTIFICATION</scope>
</reference>
<sequence length="401" mass="45347">TLSCDNVLLFYTTYLISKPKKFLRTERRGAAPRTARRCTWLPSGSSVGGAGREPGATNEARLPRAAGSAEARGGAPWSAESGLCSGGRGGPPWRLRPCARQGVQPQRGPSSRNQNGRNPETRRTGRTRDDQARRPRLGTGRDHREPQPSQEGALQAHHPRTGEEAVTVLEDLERELEEPRKQLPATSERQDTLLDKLTPLGRPHESLTTQLRPKKTQQEQESGEPQRNGNKTRIKDEALSQKEHRPKDTEFLGKINDRLNKDILQHPESKDATESEGRLEWQQKERRRYACDDCGKSFSHSSDLSKHRRTHTGEKPYKCNECGKAFIQRSHLIGHHRVHTGVKPYKCEECGKDFSGRTGLIQHQRIHTGEKPYECDECGRPFRVSSALIRHQRIHTANKLY</sequence>
<proteinExistence type="inferred from homology"/>
<evidence type="ECO:0000256" key="2">
    <source>
        <dbReference type="ARBA" id="ARBA00006991"/>
    </source>
</evidence>
<keyword evidence="9" id="KW-0804">Transcription</keyword>
<dbReference type="FunFam" id="3.30.160.60:FF:001370">
    <property type="entry name" value="Zinc finger protein"/>
    <property type="match status" value="1"/>
</dbReference>
<feature type="compositionally biased region" description="Polar residues" evidence="12">
    <location>
        <begin position="103"/>
        <end position="118"/>
    </location>
</feature>
<keyword evidence="8" id="KW-0238">DNA-binding</keyword>
<keyword evidence="5 11" id="KW-0863">Zinc-finger</keyword>
<organism evidence="14 15">
    <name type="scientific">Canis lupus familiaris</name>
    <name type="common">Dog</name>
    <name type="synonym">Canis familiaris</name>
    <dbReference type="NCBI Taxonomy" id="9615"/>
    <lineage>
        <taxon>Eukaryota</taxon>
        <taxon>Metazoa</taxon>
        <taxon>Chordata</taxon>
        <taxon>Craniata</taxon>
        <taxon>Vertebrata</taxon>
        <taxon>Euteleostomi</taxon>
        <taxon>Mammalia</taxon>
        <taxon>Eutheria</taxon>
        <taxon>Laurasiatheria</taxon>
        <taxon>Carnivora</taxon>
        <taxon>Caniformia</taxon>
        <taxon>Canidae</taxon>
        <taxon>Canis</taxon>
    </lineage>
</organism>
<name>A0A8C0P643_CANLF</name>
<dbReference type="FunFam" id="3.30.160.60:FF:000632">
    <property type="entry name" value="zinc finger protein 24 isoform X1"/>
    <property type="match status" value="1"/>
</dbReference>
<accession>A0A8C0P643</accession>
<evidence type="ECO:0000256" key="4">
    <source>
        <dbReference type="ARBA" id="ARBA00022737"/>
    </source>
</evidence>
<keyword evidence="4" id="KW-0677">Repeat</keyword>
<feature type="region of interest" description="Disordered" evidence="12">
    <location>
        <begin position="27"/>
        <end position="161"/>
    </location>
</feature>
<comment type="similarity">
    <text evidence="2">Belongs to the krueppel C2H2-type zinc-finger protein family.</text>
</comment>
<keyword evidence="7" id="KW-0805">Transcription regulation</keyword>
<dbReference type="GO" id="GO:0008270">
    <property type="term" value="F:zinc ion binding"/>
    <property type="evidence" value="ECO:0007669"/>
    <property type="project" value="UniProtKB-KW"/>
</dbReference>
<dbReference type="PANTHER" id="PTHR23226:SF52">
    <property type="entry name" value="ZINC FINGER AND SCAN DOMAIN-CONTAINING PROTEIN 16"/>
    <property type="match status" value="1"/>
</dbReference>
<evidence type="ECO:0000313" key="14">
    <source>
        <dbReference type="Ensembl" id="ENSCAFP00030034451.1"/>
    </source>
</evidence>
<dbReference type="Ensembl" id="ENSCAFT00030039481.1">
    <property type="protein sequence ID" value="ENSCAFP00030034451.1"/>
    <property type="gene ID" value="ENSCAFG00030021522.1"/>
</dbReference>
<evidence type="ECO:0000256" key="10">
    <source>
        <dbReference type="ARBA" id="ARBA00023242"/>
    </source>
</evidence>
<feature type="compositionally biased region" description="Basic and acidic residues" evidence="12">
    <location>
        <begin position="119"/>
        <end position="146"/>
    </location>
</feature>
<evidence type="ECO:0000256" key="9">
    <source>
        <dbReference type="ARBA" id="ARBA00023163"/>
    </source>
</evidence>
<evidence type="ECO:0000256" key="5">
    <source>
        <dbReference type="ARBA" id="ARBA00022771"/>
    </source>
</evidence>
<evidence type="ECO:0000256" key="7">
    <source>
        <dbReference type="ARBA" id="ARBA00023015"/>
    </source>
</evidence>
<dbReference type="GO" id="GO:0043565">
    <property type="term" value="F:sequence-specific DNA binding"/>
    <property type="evidence" value="ECO:0007669"/>
    <property type="project" value="UniProtKB-ARBA"/>
</dbReference>
<dbReference type="PROSITE" id="PS00028">
    <property type="entry name" value="ZINC_FINGER_C2H2_1"/>
    <property type="match status" value="4"/>
</dbReference>
<dbReference type="Proteomes" id="UP000694429">
    <property type="component" value="Chromosome 35"/>
</dbReference>
<dbReference type="SUPFAM" id="SSF57667">
    <property type="entry name" value="beta-beta-alpha zinc fingers"/>
    <property type="match status" value="2"/>
</dbReference>
<feature type="compositionally biased region" description="Basic and acidic residues" evidence="12">
    <location>
        <begin position="233"/>
        <end position="254"/>
    </location>
</feature>
<dbReference type="FunFam" id="3.30.160.60:FF:000102">
    <property type="entry name" value="zinc finger protein 850 isoform X1"/>
    <property type="match status" value="1"/>
</dbReference>
<dbReference type="SMART" id="SM00355">
    <property type="entry name" value="ZnF_C2H2"/>
    <property type="match status" value="4"/>
</dbReference>
<evidence type="ECO:0000256" key="3">
    <source>
        <dbReference type="ARBA" id="ARBA00022723"/>
    </source>
</evidence>
<comment type="subcellular location">
    <subcellularLocation>
        <location evidence="1">Nucleus</location>
    </subcellularLocation>
</comment>
<evidence type="ECO:0000313" key="15">
    <source>
        <dbReference type="Proteomes" id="UP000694429"/>
    </source>
</evidence>
<feature type="region of interest" description="Disordered" evidence="12">
    <location>
        <begin position="176"/>
        <end position="254"/>
    </location>
</feature>
<dbReference type="Pfam" id="PF00096">
    <property type="entry name" value="zf-C2H2"/>
    <property type="match status" value="4"/>
</dbReference>
<keyword evidence="6" id="KW-0862">Zinc</keyword>
<reference evidence="14" key="1">
    <citation type="submission" date="2019-03" db="EMBL/GenBank/DDBJ databases">
        <authorList>
            <person name="Warren W.C."/>
            <person name="Johnson G.S."/>
        </authorList>
    </citation>
    <scope>NUCLEOTIDE SEQUENCE [LARGE SCALE GENOMIC DNA]</scope>
    <source>
        <strain evidence="14">Basenji</strain>
    </source>
</reference>
<dbReference type="Gene3D" id="3.30.160.60">
    <property type="entry name" value="Classic Zinc Finger"/>
    <property type="match status" value="4"/>
</dbReference>
<evidence type="ECO:0000256" key="1">
    <source>
        <dbReference type="ARBA" id="ARBA00004123"/>
    </source>
</evidence>
<protein>
    <recommendedName>
        <fullName evidence="13">C2H2-type domain-containing protein</fullName>
    </recommendedName>
</protein>
<feature type="compositionally biased region" description="Polar residues" evidence="12">
    <location>
        <begin position="219"/>
        <end position="231"/>
    </location>
</feature>
<dbReference type="FunFam" id="3.30.160.60:FF:000269">
    <property type="entry name" value="Zinc finger protein 287"/>
    <property type="match status" value="1"/>
</dbReference>
<dbReference type="GO" id="GO:0005654">
    <property type="term" value="C:nucleoplasm"/>
    <property type="evidence" value="ECO:0007669"/>
    <property type="project" value="UniProtKB-ARBA"/>
</dbReference>
<dbReference type="InterPro" id="IPR036236">
    <property type="entry name" value="Znf_C2H2_sf"/>
</dbReference>
<dbReference type="GO" id="GO:0003690">
    <property type="term" value="F:double-stranded DNA binding"/>
    <property type="evidence" value="ECO:0007669"/>
    <property type="project" value="UniProtKB-ARBA"/>
</dbReference>
<feature type="compositionally biased region" description="Low complexity" evidence="12">
    <location>
        <begin position="64"/>
        <end position="75"/>
    </location>
</feature>
<dbReference type="PROSITE" id="PS50157">
    <property type="entry name" value="ZINC_FINGER_C2H2_2"/>
    <property type="match status" value="4"/>
</dbReference>
<evidence type="ECO:0000259" key="13">
    <source>
        <dbReference type="PROSITE" id="PS50157"/>
    </source>
</evidence>
<keyword evidence="10" id="KW-0539">Nucleus</keyword>
<keyword evidence="3" id="KW-0479">Metal-binding</keyword>
<evidence type="ECO:0000256" key="11">
    <source>
        <dbReference type="PROSITE-ProRule" id="PRU00042"/>
    </source>
</evidence>
<dbReference type="GO" id="GO:0001227">
    <property type="term" value="F:DNA-binding transcription repressor activity, RNA polymerase II-specific"/>
    <property type="evidence" value="ECO:0007669"/>
    <property type="project" value="UniProtKB-ARBA"/>
</dbReference>